<dbReference type="Proteomes" id="UP000033109">
    <property type="component" value="Chromosome"/>
</dbReference>
<proteinExistence type="predicted"/>
<dbReference type="RefSeq" id="WP_046308876.1">
    <property type="nucleotide sequence ID" value="NZ_CBCSCY010000014.1"/>
</dbReference>
<dbReference type="EMBL" id="CP009621">
    <property type="protein sequence ID" value="AKD02157.1"/>
    <property type="molecule type" value="Genomic_DNA"/>
</dbReference>
<sequence length="76" mass="8993">MGKRQTRIFRKDLLNHRFELLQSPAVQVVLRTKVVLTGRLKELDAKGAELEDLRFNRHTFPLEQVEEIIYDIEAPY</sequence>
<dbReference type="PATRIC" id="fig|400092.3.peg.496"/>
<protein>
    <submittedName>
        <fullName evidence="1">Uncharacterized protein</fullName>
    </submittedName>
</protein>
<accession>A0A0E3UV31</accession>
<name>A0A0E3UV31_9BACT</name>
<reference evidence="1 2" key="1">
    <citation type="journal article" date="2015" name="Sci. Rep.">
        <title>Unraveling adaptation of Pontibacter korlensis to radiation and infertility in desert through complete genome and comparative transcriptomic analysis.</title>
        <authorList>
            <person name="Dai J."/>
            <person name="Dai W."/>
            <person name="Qiu C."/>
            <person name="Yang Z."/>
            <person name="Zhang Y."/>
            <person name="Zhou M."/>
            <person name="Zhang L."/>
            <person name="Fang C."/>
            <person name="Gao Q."/>
            <person name="Yang Q."/>
            <person name="Li X."/>
            <person name="Wang Z."/>
            <person name="Wang Z."/>
            <person name="Jia Z."/>
            <person name="Chen X."/>
        </authorList>
    </citation>
    <scope>NUCLEOTIDE SEQUENCE [LARGE SCALE GENOMIC DNA]</scope>
    <source>
        <strain evidence="1 2">X14-1T</strain>
    </source>
</reference>
<dbReference type="STRING" id="400092.PKOR_02175"/>
<keyword evidence="2" id="KW-1185">Reference proteome</keyword>
<dbReference type="AlphaFoldDB" id="A0A0E3UV31"/>
<gene>
    <name evidence="1" type="ORF">PKOR_02175</name>
</gene>
<dbReference type="HOGENOM" id="CLU_2651357_0_0_10"/>
<organism evidence="1 2">
    <name type="scientific">Pontibacter korlensis</name>
    <dbReference type="NCBI Taxonomy" id="400092"/>
    <lineage>
        <taxon>Bacteria</taxon>
        <taxon>Pseudomonadati</taxon>
        <taxon>Bacteroidota</taxon>
        <taxon>Cytophagia</taxon>
        <taxon>Cytophagales</taxon>
        <taxon>Hymenobacteraceae</taxon>
        <taxon>Pontibacter</taxon>
    </lineage>
</organism>
<dbReference type="KEGG" id="pko:PKOR_02175"/>
<evidence type="ECO:0000313" key="1">
    <source>
        <dbReference type="EMBL" id="AKD02157.1"/>
    </source>
</evidence>
<dbReference type="OrthoDB" id="853861at2"/>
<evidence type="ECO:0000313" key="2">
    <source>
        <dbReference type="Proteomes" id="UP000033109"/>
    </source>
</evidence>